<reference evidence="1 2" key="1">
    <citation type="submission" date="2018-04" db="EMBL/GenBank/DDBJ databases">
        <authorList>
            <person name="Vogel A."/>
        </authorList>
    </citation>
    <scope>NUCLEOTIDE SEQUENCE [LARGE SCALE GENOMIC DNA]</scope>
</reference>
<dbReference type="AlphaFoldDB" id="A0A484L6J0"/>
<dbReference type="Proteomes" id="UP000595140">
    <property type="component" value="Unassembled WGS sequence"/>
</dbReference>
<proteinExistence type="predicted"/>
<dbReference type="EMBL" id="OOIL02001093">
    <property type="protein sequence ID" value="VFQ71926.1"/>
    <property type="molecule type" value="Genomic_DNA"/>
</dbReference>
<evidence type="ECO:0000313" key="1">
    <source>
        <dbReference type="EMBL" id="VFQ71926.1"/>
    </source>
</evidence>
<organism evidence="1 2">
    <name type="scientific">Cuscuta campestris</name>
    <dbReference type="NCBI Taxonomy" id="132261"/>
    <lineage>
        <taxon>Eukaryota</taxon>
        <taxon>Viridiplantae</taxon>
        <taxon>Streptophyta</taxon>
        <taxon>Embryophyta</taxon>
        <taxon>Tracheophyta</taxon>
        <taxon>Spermatophyta</taxon>
        <taxon>Magnoliopsida</taxon>
        <taxon>eudicotyledons</taxon>
        <taxon>Gunneridae</taxon>
        <taxon>Pentapetalae</taxon>
        <taxon>asterids</taxon>
        <taxon>lamiids</taxon>
        <taxon>Solanales</taxon>
        <taxon>Convolvulaceae</taxon>
        <taxon>Cuscuteae</taxon>
        <taxon>Cuscuta</taxon>
        <taxon>Cuscuta subgen. Grammica</taxon>
        <taxon>Cuscuta sect. Cleistogrammica</taxon>
    </lineage>
</organism>
<evidence type="ECO:0000313" key="2">
    <source>
        <dbReference type="Proteomes" id="UP000595140"/>
    </source>
</evidence>
<accession>A0A484L6J0</accession>
<sequence length="331" mass="37278">MISIGNDKEKALTTQEDSNARCRILGGISPLQVPGGKEERINGKKLQVEKAGTLDSFSVYSPRFEANRKLELSYGSNCWGDFIRLQESRFEGQRCSIIILIAQKSEFPASFFRALSDFIEIAKRRDKGPQMGISKASVIHSRDAGLWRKVSQGDKELLQLNGDYDKGWLLRTFAGKEVPGREDMLVSLNADQEQTHSICEDFKPEHSIGGSDINPFVLDPKTLSPLANESIPQSNSFSTLAQLDTVKVAEEDPFRHFEEKSLVFRCNALEERMSSSDEPIWYNHSDVEDAPFIVSKLRPLAINLSRCSTISMQLPKLFKQRKLFGQGSFHE</sequence>
<protein>
    <submittedName>
        <fullName evidence="1">Uncharacterized protein</fullName>
    </submittedName>
</protein>
<keyword evidence="2" id="KW-1185">Reference proteome</keyword>
<gene>
    <name evidence="1" type="ORF">CCAM_LOCUS13702</name>
</gene>
<name>A0A484L6J0_9ASTE</name>